<dbReference type="InterPro" id="IPR036409">
    <property type="entry name" value="Aldolase_II/adducin_N_sf"/>
</dbReference>
<dbReference type="PANTHER" id="PTHR10672:SF21">
    <property type="entry name" value="CLASS II ALDOLASE_ADDUCIN N-TERMINAL DOMAIN-CONTAINING PROTEIN"/>
    <property type="match status" value="1"/>
</dbReference>
<proteinExistence type="inferred from homology"/>
<dbReference type="Gene3D" id="3.40.225.10">
    <property type="entry name" value="Class II aldolase/adducin N-terminal domain"/>
    <property type="match status" value="1"/>
</dbReference>
<evidence type="ECO:0000313" key="3">
    <source>
        <dbReference type="EMBL" id="MCZ8546505.1"/>
    </source>
</evidence>
<name>A0ABT4QYD4_9HYPH</name>
<comment type="caution">
    <text evidence="3">The sequence shown here is derived from an EMBL/GenBank/DDBJ whole genome shotgun (WGS) entry which is preliminary data.</text>
</comment>
<dbReference type="EMBL" id="JAPFQA010000009">
    <property type="protein sequence ID" value="MCZ8546505.1"/>
    <property type="molecule type" value="Genomic_DNA"/>
</dbReference>
<comment type="similarity">
    <text evidence="1">Belongs to the aldolase class II family.</text>
</comment>
<dbReference type="Pfam" id="PF00596">
    <property type="entry name" value="Aldolase_II"/>
    <property type="match status" value="1"/>
</dbReference>
<dbReference type="SMART" id="SM01007">
    <property type="entry name" value="Aldolase_II"/>
    <property type="match status" value="1"/>
</dbReference>
<evidence type="ECO:0000259" key="2">
    <source>
        <dbReference type="SMART" id="SM01007"/>
    </source>
</evidence>
<protein>
    <submittedName>
        <fullName evidence="3">Class II aldolase/adducin family protein</fullName>
    </submittedName>
</protein>
<dbReference type="InterPro" id="IPR051017">
    <property type="entry name" value="Aldolase-II_Adducin_sf"/>
</dbReference>
<gene>
    <name evidence="3" type="ORF">OOJ09_20145</name>
</gene>
<keyword evidence="4" id="KW-1185">Reference proteome</keyword>
<evidence type="ECO:0000256" key="1">
    <source>
        <dbReference type="ARBA" id="ARBA00037961"/>
    </source>
</evidence>
<dbReference type="Proteomes" id="UP001152178">
    <property type="component" value="Unassembled WGS sequence"/>
</dbReference>
<dbReference type="PANTHER" id="PTHR10672">
    <property type="entry name" value="ADDUCIN"/>
    <property type="match status" value="1"/>
</dbReference>
<dbReference type="RefSeq" id="WP_269906863.1">
    <property type="nucleotide sequence ID" value="NZ_JAPFQA010000009.1"/>
</dbReference>
<dbReference type="SUPFAM" id="SSF53639">
    <property type="entry name" value="AraD/HMP-PK domain-like"/>
    <property type="match status" value="1"/>
</dbReference>
<reference evidence="3" key="1">
    <citation type="submission" date="2022-11" db="EMBL/GenBank/DDBJ databases">
        <authorList>
            <person name="Coimbra C."/>
        </authorList>
    </citation>
    <scope>NUCLEOTIDE SEQUENCE</scope>
    <source>
        <strain evidence="3">Jales19</strain>
    </source>
</reference>
<feature type="domain" description="Class II aldolase/adducin N-terminal" evidence="2">
    <location>
        <begin position="15"/>
        <end position="196"/>
    </location>
</feature>
<sequence length="249" mass="27743">MDLHSNDTGLLQARIDLAALHRIAHTHQWNESVVNHMTFMVPGRSDQYLIIPYGLHWDEVKASDFLIVDMEGKIVSGTGEAEVSAISLHGPMHRRLPQARCVLHTHQPNLTALTALRDQRLLMVHQDATLFHGIVAYVETYGDLPLDGTAGEMVADAMNEAFVLLMANHGPMVVGHTIAQTFQTLYYLDRIAAVQLKAMSTGREIQEIGDDLAAKMAPIVRDVYLGREAQLHFDARKRLLDREGADYAT</sequence>
<organism evidence="3 4">
    <name type="scientific">Mesorhizobium qingshengii</name>
    <dbReference type="NCBI Taxonomy" id="1165689"/>
    <lineage>
        <taxon>Bacteria</taxon>
        <taxon>Pseudomonadati</taxon>
        <taxon>Pseudomonadota</taxon>
        <taxon>Alphaproteobacteria</taxon>
        <taxon>Hyphomicrobiales</taxon>
        <taxon>Phyllobacteriaceae</taxon>
        <taxon>Mesorhizobium</taxon>
    </lineage>
</organism>
<evidence type="ECO:0000313" key="4">
    <source>
        <dbReference type="Proteomes" id="UP001152178"/>
    </source>
</evidence>
<accession>A0ABT4QYD4</accession>
<dbReference type="InterPro" id="IPR001303">
    <property type="entry name" value="Aldolase_II/adducin_N"/>
</dbReference>